<feature type="domain" description="Trehalase-like N-terminal" evidence="3">
    <location>
        <begin position="6"/>
        <end position="198"/>
    </location>
</feature>
<keyword evidence="4" id="KW-0378">Hydrolase</keyword>
<protein>
    <submittedName>
        <fullName evidence="4">Glycoside hydrolase family 15 protein</fullName>
    </submittedName>
</protein>
<evidence type="ECO:0000313" key="4">
    <source>
        <dbReference type="EMBL" id="MDN7024626.1"/>
    </source>
</evidence>
<dbReference type="PANTHER" id="PTHR31616">
    <property type="entry name" value="TREHALASE"/>
    <property type="match status" value="1"/>
</dbReference>
<dbReference type="EMBL" id="VCYH01000004">
    <property type="protein sequence ID" value="MDN7024626.1"/>
    <property type="molecule type" value="Genomic_DNA"/>
</dbReference>
<reference evidence="4" key="1">
    <citation type="submission" date="2019-05" db="EMBL/GenBank/DDBJ databases">
        <title>Methanoculleus sp. FWC-SCC1, a methanogenic archaeon isolated from deep marine cold seep.</title>
        <authorList>
            <person name="Chen Y.-W."/>
            <person name="Chen S.-C."/>
            <person name="Teng N.-H."/>
            <person name="Lai M.-C."/>
        </authorList>
    </citation>
    <scope>NUCLEOTIDE SEQUENCE</scope>
    <source>
        <strain evidence="4">FWC-SCC1</strain>
    </source>
</reference>
<dbReference type="InterPro" id="IPR012341">
    <property type="entry name" value="6hp_glycosidase-like_sf"/>
</dbReference>
<keyword evidence="5" id="KW-1185">Reference proteome</keyword>
<dbReference type="Pfam" id="PF00723">
    <property type="entry name" value="Glyco_hydro_15"/>
    <property type="match status" value="1"/>
</dbReference>
<dbReference type="InterPro" id="IPR045582">
    <property type="entry name" value="Trehalase-like_N"/>
</dbReference>
<organism evidence="4 5">
    <name type="scientific">Methanoculleus frigidifontis</name>
    <dbReference type="NCBI Taxonomy" id="2584085"/>
    <lineage>
        <taxon>Archaea</taxon>
        <taxon>Methanobacteriati</taxon>
        <taxon>Methanobacteriota</taxon>
        <taxon>Stenosarchaea group</taxon>
        <taxon>Methanomicrobia</taxon>
        <taxon>Methanomicrobiales</taxon>
        <taxon>Methanomicrobiaceae</taxon>
        <taxon>Methanoculleus</taxon>
    </lineage>
</organism>
<dbReference type="GO" id="GO:0016787">
    <property type="term" value="F:hydrolase activity"/>
    <property type="evidence" value="ECO:0007669"/>
    <property type="project" value="UniProtKB-KW"/>
</dbReference>
<dbReference type="Gene3D" id="1.50.10.10">
    <property type="match status" value="1"/>
</dbReference>
<dbReference type="PANTHER" id="PTHR31616:SF0">
    <property type="entry name" value="GLUCAN 1,4-ALPHA-GLUCOSIDASE"/>
    <property type="match status" value="1"/>
</dbReference>
<dbReference type="RefSeq" id="WP_301663744.1">
    <property type="nucleotide sequence ID" value="NZ_VCYH01000004.1"/>
</dbReference>
<dbReference type="Pfam" id="PF19291">
    <property type="entry name" value="TREH_N"/>
    <property type="match status" value="1"/>
</dbReference>
<comment type="similarity">
    <text evidence="1">Belongs to the glycosyl hydrolase 15 family.</text>
</comment>
<evidence type="ECO:0000313" key="5">
    <source>
        <dbReference type="Proteomes" id="UP001168338"/>
    </source>
</evidence>
<evidence type="ECO:0000256" key="1">
    <source>
        <dbReference type="ARBA" id="ARBA00006188"/>
    </source>
</evidence>
<sequence>MDGYLPISDYAAIGNLRTVALVGRSGSIDWCCLPSLGRPSVFAALLDARRGGRFRVRALGVREGAQHYLEDTNVLATEFRDGAARLTVTDLMPLRGEIEGRGGSEAPPEILRILDCSGSDIDVAVEWSPRFDYSRAVTVIEEAPGGWRATGGKETLCLSGVAGAAVRDEGSGPGLHARFTMRDGERRVLVCRWGTGGAAHGRGDVEALLERTVHIWREWARREEAVQTPRWAGEHLPLVTRSELALKLLTSADTGAIAAAPTTSVPEEIGGVRNWDYRYAWIRDASMTAQALISLGHEREALDFLLWMEQTSEEHFQEMRPQILYGLHGEEDLAEQEFSHLEGYRGSRPVRIGNAAAKQLQLEVFGELISTAYELARRGVGLGEGTLDFIAGVADYACSIWKEPDHGIWEVRTRPQQFVYSKVMIWVALDRALYLAKHHDLAGDTARWRATCRAVRDAVLEQGYDGEIGAFVQAFGSKALDAANLRLPLVEFLPCEDDRVQGTIDRTLDRLCENGLVYRYRTADGLPGGEGAFGICTFWLIDALCISGRVGEARRIFDGIAGRANHVGLLPEQFDPVDGAFLGNFPQAFSHIGLVNSALYLAYAEGRWVPEHAPIGFPGEGIR</sequence>
<dbReference type="InterPro" id="IPR008928">
    <property type="entry name" value="6-hairpin_glycosidase_sf"/>
</dbReference>
<accession>A0ABT8M9K7</accession>
<dbReference type="SUPFAM" id="SSF48208">
    <property type="entry name" value="Six-hairpin glycosidases"/>
    <property type="match status" value="1"/>
</dbReference>
<dbReference type="InterPro" id="IPR011613">
    <property type="entry name" value="GH15-like"/>
</dbReference>
<feature type="domain" description="GH15-like" evidence="2">
    <location>
        <begin position="236"/>
        <end position="598"/>
    </location>
</feature>
<proteinExistence type="inferred from homology"/>
<dbReference type="Proteomes" id="UP001168338">
    <property type="component" value="Unassembled WGS sequence"/>
</dbReference>
<evidence type="ECO:0000259" key="3">
    <source>
        <dbReference type="Pfam" id="PF19291"/>
    </source>
</evidence>
<name>A0ABT8M9K7_9EURY</name>
<comment type="caution">
    <text evidence="4">The sequence shown here is derived from an EMBL/GenBank/DDBJ whole genome shotgun (WGS) entry which is preliminary data.</text>
</comment>
<evidence type="ECO:0000259" key="2">
    <source>
        <dbReference type="Pfam" id="PF00723"/>
    </source>
</evidence>
<gene>
    <name evidence="4" type="ORF">FGU65_06945</name>
</gene>